<reference evidence="6" key="2">
    <citation type="submission" date="2020-10" db="EMBL/GenBank/DDBJ databases">
        <authorList>
            <person name="Scholz U."/>
            <person name="Mascher M."/>
            <person name="Fiebig A."/>
        </authorList>
    </citation>
    <scope>NUCLEOTIDE SEQUENCE [LARGE SCALE GENOMIC DNA]</scope>
    <source>
        <strain evidence="6">cv. Morex</strain>
    </source>
</reference>
<evidence type="ECO:0000256" key="2">
    <source>
        <dbReference type="ARBA" id="ARBA00005592"/>
    </source>
</evidence>
<name>A0A8I6Z4Y0_HORVV</name>
<dbReference type="InterPro" id="IPR036908">
    <property type="entry name" value="RlpA-like_sf"/>
</dbReference>
<protein>
    <submittedName>
        <fullName evidence="6">Uncharacterized protein</fullName>
    </submittedName>
</protein>
<dbReference type="Proteomes" id="UP000011116">
    <property type="component" value="Chromosome 6H"/>
</dbReference>
<keyword evidence="7" id="KW-1185">Reference proteome</keyword>
<dbReference type="Gene3D" id="2.40.40.10">
    <property type="entry name" value="RlpA-like domain"/>
    <property type="match status" value="1"/>
</dbReference>
<dbReference type="EnsemblPlants" id="HORVU.MOREX.r3.6HG0629660.1">
    <property type="protein sequence ID" value="HORVU.MOREX.r3.6HG0629660.1.CDS1"/>
    <property type="gene ID" value="HORVU.MOREX.r3.6HG0629660"/>
</dbReference>
<evidence type="ECO:0000313" key="7">
    <source>
        <dbReference type="Proteomes" id="UP000011116"/>
    </source>
</evidence>
<keyword evidence="3" id="KW-0964">Secreted</keyword>
<reference evidence="6" key="3">
    <citation type="submission" date="2022-01" db="UniProtKB">
        <authorList>
            <consortium name="EnsemblPlants"/>
        </authorList>
    </citation>
    <scope>IDENTIFICATION</scope>
    <source>
        <strain evidence="6">subsp. vulgare</strain>
    </source>
</reference>
<reference evidence="7" key="1">
    <citation type="journal article" date="2012" name="Nature">
        <title>A physical, genetic and functional sequence assembly of the barley genome.</title>
        <authorList>
            <consortium name="The International Barley Genome Sequencing Consortium"/>
            <person name="Mayer K.F."/>
            <person name="Waugh R."/>
            <person name="Brown J.W."/>
            <person name="Schulman A."/>
            <person name="Langridge P."/>
            <person name="Platzer M."/>
            <person name="Fincher G.B."/>
            <person name="Muehlbauer G.J."/>
            <person name="Sato K."/>
            <person name="Close T.J."/>
            <person name="Wise R.P."/>
            <person name="Stein N."/>
        </authorList>
    </citation>
    <scope>NUCLEOTIDE SEQUENCE [LARGE SCALE GENOMIC DNA]</scope>
    <source>
        <strain evidence="7">cv. Morex</strain>
    </source>
</reference>
<comment type="similarity">
    <text evidence="2">Belongs to the kiwellin family.</text>
</comment>
<organism evidence="6 7">
    <name type="scientific">Hordeum vulgare subsp. vulgare</name>
    <name type="common">Domesticated barley</name>
    <dbReference type="NCBI Taxonomy" id="112509"/>
    <lineage>
        <taxon>Eukaryota</taxon>
        <taxon>Viridiplantae</taxon>
        <taxon>Streptophyta</taxon>
        <taxon>Embryophyta</taxon>
        <taxon>Tracheophyta</taxon>
        <taxon>Spermatophyta</taxon>
        <taxon>Magnoliopsida</taxon>
        <taxon>Liliopsida</taxon>
        <taxon>Poales</taxon>
        <taxon>Poaceae</taxon>
        <taxon>BOP clade</taxon>
        <taxon>Pooideae</taxon>
        <taxon>Triticodae</taxon>
        <taxon>Triticeae</taxon>
        <taxon>Hordeinae</taxon>
        <taxon>Hordeum</taxon>
    </lineage>
</organism>
<evidence type="ECO:0000256" key="5">
    <source>
        <dbReference type="SAM" id="SignalP"/>
    </source>
</evidence>
<feature type="chain" id="PRO_5035182233" evidence="5">
    <location>
        <begin position="25"/>
        <end position="135"/>
    </location>
</feature>
<dbReference type="CDD" id="cd22270">
    <property type="entry name" value="DPBB_kiwellin-like"/>
    <property type="match status" value="1"/>
</dbReference>
<evidence type="ECO:0000256" key="1">
    <source>
        <dbReference type="ARBA" id="ARBA00004613"/>
    </source>
</evidence>
<dbReference type="AlphaFoldDB" id="A0A8I6Z4Y0"/>
<dbReference type="SUPFAM" id="SSF50685">
    <property type="entry name" value="Barwin-like endoglucanases"/>
    <property type="match status" value="1"/>
</dbReference>
<dbReference type="InterPro" id="IPR039271">
    <property type="entry name" value="Kiwellin-like"/>
</dbReference>
<dbReference type="SMR" id="A0A8I6Z4Y0"/>
<dbReference type="Gramene" id="HORVU.MOREX.r3.6HG0629660.1">
    <property type="protein sequence ID" value="HORVU.MOREX.r3.6HG0629660.1.CDS1"/>
    <property type="gene ID" value="HORVU.MOREX.r3.6HG0629660"/>
</dbReference>
<dbReference type="Pfam" id="PF24300">
    <property type="entry name" value="KWL1"/>
    <property type="match status" value="1"/>
</dbReference>
<sequence length="135" mass="14105">MASTTKAVVIFGILVFLQVWCAAGDVYNIPALMSVNGFEQGEEGGPAKCDGQYHSDSLLLVAMTSAWYGPGFRCGKVISIKSAGGVTVQAMVVDECDTDNGCGITEISTSAAVWRAFGIDTSVGEVPVTWSDVSN</sequence>
<dbReference type="PANTHER" id="PTHR33191:SF97">
    <property type="match status" value="1"/>
</dbReference>
<dbReference type="PANTHER" id="PTHR33191">
    <property type="entry name" value="RIPENING-RELATED PROTEIN 2-RELATED"/>
    <property type="match status" value="1"/>
</dbReference>
<evidence type="ECO:0000256" key="4">
    <source>
        <dbReference type="ARBA" id="ARBA00022729"/>
    </source>
</evidence>
<feature type="signal peptide" evidence="5">
    <location>
        <begin position="1"/>
        <end position="24"/>
    </location>
</feature>
<evidence type="ECO:0000313" key="6">
    <source>
        <dbReference type="EnsemblPlants" id="HORVU.MOREX.r3.6HG0629660.1.CDS1"/>
    </source>
</evidence>
<keyword evidence="4 5" id="KW-0732">Signal</keyword>
<proteinExistence type="inferred from homology"/>
<dbReference type="GO" id="GO:0005576">
    <property type="term" value="C:extracellular region"/>
    <property type="evidence" value="ECO:0007669"/>
    <property type="project" value="UniProtKB-SubCell"/>
</dbReference>
<accession>A0A8I6Z4Y0</accession>
<comment type="subcellular location">
    <subcellularLocation>
        <location evidence="1">Secreted</location>
    </subcellularLocation>
</comment>
<evidence type="ECO:0000256" key="3">
    <source>
        <dbReference type="ARBA" id="ARBA00022525"/>
    </source>
</evidence>